<dbReference type="SUPFAM" id="SSF75304">
    <property type="entry name" value="Amidase signature (AS) enzymes"/>
    <property type="match status" value="1"/>
</dbReference>
<dbReference type="RefSeq" id="WP_338179109.1">
    <property type="nucleotide sequence ID" value="NZ_JAEKNQ010000035.1"/>
</dbReference>
<dbReference type="EMBL" id="JAEKNQ010000035">
    <property type="protein sequence ID" value="MBJ7603308.1"/>
    <property type="molecule type" value="Genomic_DNA"/>
</dbReference>
<comment type="caution">
    <text evidence="2">The sequence shown here is derived from an EMBL/GenBank/DDBJ whole genome shotgun (WGS) entry which is preliminary data.</text>
</comment>
<accession>A0A934KIH1</accession>
<dbReference type="InterPro" id="IPR036928">
    <property type="entry name" value="AS_sf"/>
</dbReference>
<feature type="domain" description="Amidase" evidence="1">
    <location>
        <begin position="31"/>
        <end position="371"/>
    </location>
</feature>
<dbReference type="Pfam" id="PF01425">
    <property type="entry name" value="Amidase"/>
    <property type="match status" value="1"/>
</dbReference>
<evidence type="ECO:0000313" key="3">
    <source>
        <dbReference type="Proteomes" id="UP000620075"/>
    </source>
</evidence>
<dbReference type="PANTHER" id="PTHR11895:SF176">
    <property type="entry name" value="AMIDASE AMID-RELATED"/>
    <property type="match status" value="1"/>
</dbReference>
<proteinExistence type="predicted"/>
<organism evidence="2 3">
    <name type="scientific">Candidatus Dormiibacter inghamiae</name>
    <dbReference type="NCBI Taxonomy" id="3127013"/>
    <lineage>
        <taxon>Bacteria</taxon>
        <taxon>Bacillati</taxon>
        <taxon>Candidatus Dormiibacterota</taxon>
        <taxon>Candidatus Dormibacteria</taxon>
        <taxon>Candidatus Dormibacterales</taxon>
        <taxon>Candidatus Dormibacteraceae</taxon>
        <taxon>Candidatus Dormiibacter</taxon>
    </lineage>
</organism>
<dbReference type="InterPro" id="IPR000120">
    <property type="entry name" value="Amidase"/>
</dbReference>
<reference evidence="2 3" key="1">
    <citation type="submission" date="2020-10" db="EMBL/GenBank/DDBJ databases">
        <title>Ca. Dormibacterota MAGs.</title>
        <authorList>
            <person name="Montgomery K."/>
        </authorList>
    </citation>
    <scope>NUCLEOTIDE SEQUENCE [LARGE SCALE GENOMIC DNA]</scope>
    <source>
        <strain evidence="2">SC8811_S16_3</strain>
    </source>
</reference>
<dbReference type="InterPro" id="IPR020556">
    <property type="entry name" value="Amidase_CS"/>
</dbReference>
<evidence type="ECO:0000313" key="2">
    <source>
        <dbReference type="EMBL" id="MBJ7603308.1"/>
    </source>
</evidence>
<dbReference type="Gene3D" id="3.90.1300.10">
    <property type="entry name" value="Amidase signature (AS) domain"/>
    <property type="match status" value="1"/>
</dbReference>
<dbReference type="InterPro" id="IPR023631">
    <property type="entry name" value="Amidase_dom"/>
</dbReference>
<sequence length="386" mass="40939">MQISQARSRAEAMRDLNIFISMTDEDGDGEVVAVKDLVDVRGTPTLGGGGLLPSQPKEDDAPLIANLRRHGCVVIGKTNLHEWAFGSTNINHRFGTVRNPRDPVRIAGGSSGGSAAAVAAGVCDWAVGTDTGGSVRIPAGLCGVVGFKPTYGTVDTSGVVPLSHSLDTVGSLANDVATASRAVAMMAGTDDWGAVPALTQARLRLAVPALWVQDLDTGTQRAWDVISHGLPQIEFPALHAMQKACLDIMYPEAAAFHREWIRTRPQDYSPDVLSRLHTAFGVSGADYIDALTNRRRMQAEVARAMRGLDAILLPTCASVAPLISDSVETAPLVRFGRPFNLTGQPVFTLPAPVEGLPVGIQVIGHLGRDIELSAVAAALEQIWRSY</sequence>
<protein>
    <submittedName>
        <fullName evidence="2">Amidase</fullName>
    </submittedName>
</protein>
<name>A0A934KIH1_9BACT</name>
<dbReference type="Proteomes" id="UP000620075">
    <property type="component" value="Unassembled WGS sequence"/>
</dbReference>
<gene>
    <name evidence="2" type="ORF">JF888_08995</name>
</gene>
<dbReference type="GO" id="GO:0003824">
    <property type="term" value="F:catalytic activity"/>
    <property type="evidence" value="ECO:0007669"/>
    <property type="project" value="InterPro"/>
</dbReference>
<evidence type="ECO:0000259" key="1">
    <source>
        <dbReference type="Pfam" id="PF01425"/>
    </source>
</evidence>
<dbReference type="AlphaFoldDB" id="A0A934KIH1"/>
<dbReference type="PROSITE" id="PS00571">
    <property type="entry name" value="AMIDASES"/>
    <property type="match status" value="1"/>
</dbReference>
<dbReference type="PANTHER" id="PTHR11895">
    <property type="entry name" value="TRANSAMIDASE"/>
    <property type="match status" value="1"/>
</dbReference>